<reference evidence="2" key="3">
    <citation type="submission" date="2025-09" db="UniProtKB">
        <authorList>
            <consortium name="Ensembl"/>
        </authorList>
    </citation>
    <scope>IDENTIFICATION</scope>
</reference>
<evidence type="ECO:0000256" key="1">
    <source>
        <dbReference type="ARBA" id="ARBA00006609"/>
    </source>
</evidence>
<proteinExistence type="inferred from homology"/>
<evidence type="ECO:0000313" key="3">
    <source>
        <dbReference type="Proteomes" id="UP000007648"/>
    </source>
</evidence>
<dbReference type="InParanoid" id="A0A7N4P1Y0"/>
<dbReference type="Ensembl" id="ENSSHAT00000031774.1">
    <property type="protein sequence ID" value="ENSSHAP00000031725.1"/>
    <property type="gene ID" value="ENSSHAG00000022297.1"/>
</dbReference>
<comment type="similarity">
    <text evidence="1">Belongs to the PPDPF family.</text>
</comment>
<dbReference type="AlphaFoldDB" id="A0A7N4P1Y0"/>
<dbReference type="GeneTree" id="ENSGT00390000009113"/>
<evidence type="ECO:0000313" key="2">
    <source>
        <dbReference type="Ensembl" id="ENSSHAP00000031725.1"/>
    </source>
</evidence>
<dbReference type="InterPro" id="IPR026754">
    <property type="entry name" value="PPDPF"/>
</dbReference>
<protein>
    <recommendedName>
        <fullName evidence="4">Pancreatic progenitor cell differentiation and proliferation factor</fullName>
    </recommendedName>
</protein>
<accession>A0A7N4P1Y0</accession>
<dbReference type="PANTHER" id="PTHR14572">
    <property type="entry name" value="PANCREATIC PROGENITOR CELL DIFFERENTIATION AND PROLIFERATION FACTOR"/>
    <property type="match status" value="1"/>
</dbReference>
<reference evidence="2 3" key="1">
    <citation type="journal article" date="2011" name="Proc. Natl. Acad. Sci. U.S.A.">
        <title>Genetic diversity and population structure of the endangered marsupial Sarcophilus harrisii (Tasmanian devil).</title>
        <authorList>
            <person name="Miller W."/>
            <person name="Hayes V.M."/>
            <person name="Ratan A."/>
            <person name="Petersen D.C."/>
            <person name="Wittekindt N.E."/>
            <person name="Miller J."/>
            <person name="Walenz B."/>
            <person name="Knight J."/>
            <person name="Qi J."/>
            <person name="Zhao F."/>
            <person name="Wang Q."/>
            <person name="Bedoya-Reina O.C."/>
            <person name="Katiyar N."/>
            <person name="Tomsho L.P."/>
            <person name="Kasson L.M."/>
            <person name="Hardie R.A."/>
            <person name="Woodbridge P."/>
            <person name="Tindall E.A."/>
            <person name="Bertelsen M.F."/>
            <person name="Dixon D."/>
            <person name="Pyecroft S."/>
            <person name="Helgen K.M."/>
            <person name="Lesk A.M."/>
            <person name="Pringle T.H."/>
            <person name="Patterson N."/>
            <person name="Zhang Y."/>
            <person name="Kreiss A."/>
            <person name="Woods G.M."/>
            <person name="Jones M.E."/>
            <person name="Schuster S.C."/>
        </authorList>
    </citation>
    <scope>NUCLEOTIDE SEQUENCE [LARGE SCALE GENOMIC DNA]</scope>
</reference>
<sequence length="126" mass="14282">MANRRFCILSSRILDSTSSNSSHGSAEYCGEVIPLHSGIPKSDPGHWWTRFFFRKLSHPFMTTVLKSPEHSGTFQVVRGMITCDLIQKAMRKHHVSESRKISTVLGKRSHFPLSSHSLPSHDHPFL</sequence>
<name>A0A7N4P1Y0_SARHA</name>
<keyword evidence="3" id="KW-1185">Reference proteome</keyword>
<reference evidence="2" key="2">
    <citation type="submission" date="2025-08" db="UniProtKB">
        <authorList>
            <consortium name="Ensembl"/>
        </authorList>
    </citation>
    <scope>IDENTIFICATION</scope>
</reference>
<evidence type="ECO:0008006" key="4">
    <source>
        <dbReference type="Google" id="ProtNLM"/>
    </source>
</evidence>
<dbReference type="Proteomes" id="UP000007648">
    <property type="component" value="Unassembled WGS sequence"/>
</dbReference>
<dbReference type="Pfam" id="PF15060">
    <property type="entry name" value="PPDFL"/>
    <property type="match status" value="1"/>
</dbReference>
<dbReference type="PRINTS" id="PR02071">
    <property type="entry name" value="PPDPFACTOR"/>
</dbReference>
<dbReference type="GO" id="GO:0030154">
    <property type="term" value="P:cell differentiation"/>
    <property type="evidence" value="ECO:0007669"/>
    <property type="project" value="InterPro"/>
</dbReference>
<organism evidence="2 3">
    <name type="scientific">Sarcophilus harrisii</name>
    <name type="common">Tasmanian devil</name>
    <name type="synonym">Sarcophilus laniarius</name>
    <dbReference type="NCBI Taxonomy" id="9305"/>
    <lineage>
        <taxon>Eukaryota</taxon>
        <taxon>Metazoa</taxon>
        <taxon>Chordata</taxon>
        <taxon>Craniata</taxon>
        <taxon>Vertebrata</taxon>
        <taxon>Euteleostomi</taxon>
        <taxon>Mammalia</taxon>
        <taxon>Metatheria</taxon>
        <taxon>Dasyuromorphia</taxon>
        <taxon>Dasyuridae</taxon>
        <taxon>Sarcophilus</taxon>
    </lineage>
</organism>